<dbReference type="AlphaFoldDB" id="A0A9D1NT08"/>
<dbReference type="CDD" id="cd00371">
    <property type="entry name" value="HMA"/>
    <property type="match status" value="1"/>
</dbReference>
<protein>
    <submittedName>
        <fullName evidence="3">Heavy-metal-associated domain-containing protein</fullName>
    </submittedName>
</protein>
<dbReference type="Gene3D" id="3.30.70.100">
    <property type="match status" value="1"/>
</dbReference>
<evidence type="ECO:0000313" key="4">
    <source>
        <dbReference type="Proteomes" id="UP000886723"/>
    </source>
</evidence>
<dbReference type="PROSITE" id="PS50846">
    <property type="entry name" value="HMA_2"/>
    <property type="match status" value="1"/>
</dbReference>
<dbReference type="Pfam" id="PF00403">
    <property type="entry name" value="HMA"/>
    <property type="match status" value="1"/>
</dbReference>
<dbReference type="PROSITE" id="PS01047">
    <property type="entry name" value="HMA_1"/>
    <property type="match status" value="1"/>
</dbReference>
<reference evidence="3" key="2">
    <citation type="journal article" date="2021" name="PeerJ">
        <title>Extensive microbial diversity within the chicken gut microbiome revealed by metagenomics and culture.</title>
        <authorList>
            <person name="Gilroy R."/>
            <person name="Ravi A."/>
            <person name="Getino M."/>
            <person name="Pursley I."/>
            <person name="Horton D.L."/>
            <person name="Alikhan N.F."/>
            <person name="Baker D."/>
            <person name="Gharbi K."/>
            <person name="Hall N."/>
            <person name="Watson M."/>
            <person name="Adriaenssens E.M."/>
            <person name="Foster-Nyarko E."/>
            <person name="Jarju S."/>
            <person name="Secka A."/>
            <person name="Antonio M."/>
            <person name="Oren A."/>
            <person name="Chaudhuri R.R."/>
            <person name="La Ragione R."/>
            <person name="Hildebrand F."/>
            <person name="Pallen M.J."/>
        </authorList>
    </citation>
    <scope>NUCLEOTIDE SEQUENCE</scope>
    <source>
        <strain evidence="3">ChiBcec2-4451</strain>
    </source>
</reference>
<reference evidence="3" key="1">
    <citation type="submission" date="2020-10" db="EMBL/GenBank/DDBJ databases">
        <authorList>
            <person name="Gilroy R."/>
        </authorList>
    </citation>
    <scope>NUCLEOTIDE SEQUENCE</scope>
    <source>
        <strain evidence="3">ChiBcec2-4451</strain>
    </source>
</reference>
<sequence>MENVIVVILLVLIVGGAVAYLIRAKKRGVKCVGCPAGGNCPSAGRLPVKKLDGPVIGKKTLKISGMHCDHCVLAVTMVLNRIDGVRAEVNLSRGKAVVSFDREIPDSVLTDTVEKAGYHVISIS</sequence>
<keyword evidence="1" id="KW-0479">Metal-binding</keyword>
<evidence type="ECO:0000259" key="2">
    <source>
        <dbReference type="PROSITE" id="PS50846"/>
    </source>
</evidence>
<dbReference type="EMBL" id="DVON01000029">
    <property type="protein sequence ID" value="HIV11778.1"/>
    <property type="molecule type" value="Genomic_DNA"/>
</dbReference>
<organism evidence="3 4">
    <name type="scientific">Candidatus Pullilachnospira stercoravium</name>
    <dbReference type="NCBI Taxonomy" id="2840913"/>
    <lineage>
        <taxon>Bacteria</taxon>
        <taxon>Bacillati</taxon>
        <taxon>Bacillota</taxon>
        <taxon>Clostridia</taxon>
        <taxon>Lachnospirales</taxon>
        <taxon>Lachnospiraceae</taxon>
        <taxon>Lachnospiraceae incertae sedis</taxon>
        <taxon>Candidatus Pullilachnospira</taxon>
    </lineage>
</organism>
<dbReference type="InterPro" id="IPR006121">
    <property type="entry name" value="HMA_dom"/>
</dbReference>
<dbReference type="InterPro" id="IPR036163">
    <property type="entry name" value="HMA_dom_sf"/>
</dbReference>
<dbReference type="InterPro" id="IPR017969">
    <property type="entry name" value="Heavy-metal-associated_CS"/>
</dbReference>
<dbReference type="SUPFAM" id="SSF55008">
    <property type="entry name" value="HMA, heavy metal-associated domain"/>
    <property type="match status" value="1"/>
</dbReference>
<name>A0A9D1NT08_9FIRM</name>
<comment type="caution">
    <text evidence="3">The sequence shown here is derived from an EMBL/GenBank/DDBJ whole genome shotgun (WGS) entry which is preliminary data.</text>
</comment>
<feature type="domain" description="HMA" evidence="2">
    <location>
        <begin position="57"/>
        <end position="121"/>
    </location>
</feature>
<accession>A0A9D1NT08</accession>
<dbReference type="Proteomes" id="UP000886723">
    <property type="component" value="Unassembled WGS sequence"/>
</dbReference>
<gene>
    <name evidence="3" type="ORF">IAA63_01380</name>
</gene>
<evidence type="ECO:0000313" key="3">
    <source>
        <dbReference type="EMBL" id="HIV11778.1"/>
    </source>
</evidence>
<evidence type="ECO:0000256" key="1">
    <source>
        <dbReference type="ARBA" id="ARBA00022723"/>
    </source>
</evidence>
<proteinExistence type="predicted"/>
<dbReference type="GO" id="GO:0046872">
    <property type="term" value="F:metal ion binding"/>
    <property type="evidence" value="ECO:0007669"/>
    <property type="project" value="UniProtKB-KW"/>
</dbReference>